<dbReference type="AlphaFoldDB" id="A0A2U3B8V7"/>
<sequence>MNKRQREQVEFDESGKNMVVGEAERCPVPPDTLAQMTAGSDYVVQVIESGLTAEIFRIRVSGQDYTLKKKRPIAKVNNIDGKYSFLNEVQRRHDFEQLKSQPVWKQAFSSIVNTVYADYRLGIILSPWIEGEPVKKVDNAFLTQLLQVLTACEKNGLMEWDLCSGNMLVDHNGKLWLFDFGYMYPFDPLKEFNSNGLSDPIFHAVERFETRFFFGWLLRQSFPEEEQLSLFKELKQAAVTAYRDKIDWLVDNGAESRVIRHVESMVLLWQEALENHEALENTFRLEAFRSHVLDIEDDLHGESCTSLTLKRIDYVMTALESRYTYLRENGALFYANEDKSQDELLLLYRDKQKLAHSFQLS</sequence>
<protein>
    <submittedName>
        <fullName evidence="1">Phosphotransferase</fullName>
    </submittedName>
</protein>
<dbReference type="SUPFAM" id="SSF56112">
    <property type="entry name" value="Protein kinase-like (PK-like)"/>
    <property type="match status" value="1"/>
</dbReference>
<dbReference type="Gene3D" id="3.30.200.20">
    <property type="entry name" value="Phosphorylase Kinase, domain 1"/>
    <property type="match status" value="1"/>
</dbReference>
<dbReference type="OrthoDB" id="6211283at2"/>
<evidence type="ECO:0000313" key="2">
    <source>
        <dbReference type="Proteomes" id="UP000245362"/>
    </source>
</evidence>
<evidence type="ECO:0000313" key="1">
    <source>
        <dbReference type="EMBL" id="PWI33239.1"/>
    </source>
</evidence>
<dbReference type="InterPro" id="IPR011009">
    <property type="entry name" value="Kinase-like_dom_sf"/>
</dbReference>
<reference evidence="1 2" key="1">
    <citation type="submission" date="2018-05" db="EMBL/GenBank/DDBJ databases">
        <title>Vibrio limimaris sp. nov., isolated from marine sediment.</title>
        <authorList>
            <person name="Li C.-M."/>
        </authorList>
    </citation>
    <scope>NUCLEOTIDE SEQUENCE [LARGE SCALE GENOMIC DNA]</scope>
    <source>
        <strain evidence="1 2">E4404</strain>
    </source>
</reference>
<keyword evidence="2" id="KW-1185">Reference proteome</keyword>
<name>A0A2U3B8V7_9VIBR</name>
<gene>
    <name evidence="1" type="ORF">DI392_10270</name>
</gene>
<proteinExistence type="predicted"/>
<dbReference type="EMBL" id="QFWT01000005">
    <property type="protein sequence ID" value="PWI33239.1"/>
    <property type="molecule type" value="Genomic_DNA"/>
</dbReference>
<organism evidence="1 2">
    <name type="scientific">Vibrio albus</name>
    <dbReference type="NCBI Taxonomy" id="2200953"/>
    <lineage>
        <taxon>Bacteria</taxon>
        <taxon>Pseudomonadati</taxon>
        <taxon>Pseudomonadota</taxon>
        <taxon>Gammaproteobacteria</taxon>
        <taxon>Vibrionales</taxon>
        <taxon>Vibrionaceae</taxon>
        <taxon>Vibrio</taxon>
    </lineage>
</organism>
<dbReference type="GO" id="GO:0016740">
    <property type="term" value="F:transferase activity"/>
    <property type="evidence" value="ECO:0007669"/>
    <property type="project" value="UniProtKB-KW"/>
</dbReference>
<dbReference type="Proteomes" id="UP000245362">
    <property type="component" value="Unassembled WGS sequence"/>
</dbReference>
<comment type="caution">
    <text evidence="1">The sequence shown here is derived from an EMBL/GenBank/DDBJ whole genome shotgun (WGS) entry which is preliminary data.</text>
</comment>
<dbReference type="Gene3D" id="1.10.510.10">
    <property type="entry name" value="Transferase(Phosphotransferase) domain 1"/>
    <property type="match status" value="1"/>
</dbReference>
<keyword evidence="1" id="KW-0808">Transferase</keyword>
<dbReference type="RefSeq" id="WP_109319823.1">
    <property type="nucleotide sequence ID" value="NZ_QFWT01000005.1"/>
</dbReference>
<accession>A0A2U3B8V7</accession>